<dbReference type="GO" id="GO:0008270">
    <property type="term" value="F:zinc ion binding"/>
    <property type="evidence" value="ECO:0007669"/>
    <property type="project" value="UniProtKB-KW"/>
</dbReference>
<dbReference type="GO" id="GO:0005634">
    <property type="term" value="C:nucleus"/>
    <property type="evidence" value="ECO:0000318"/>
    <property type="project" value="GO_Central"/>
</dbReference>
<evidence type="ECO:0000313" key="4">
    <source>
        <dbReference type="Proteomes" id="UP000030748"/>
    </source>
</evidence>
<keyword evidence="1" id="KW-0862">Zinc</keyword>
<dbReference type="PANTHER" id="PTHR47591:SF1">
    <property type="entry name" value="ZINC FINGER PROTEIN ZAT2-RELATED"/>
    <property type="match status" value="1"/>
</dbReference>
<dbReference type="AlphaFoldDB" id="A0A022S4A8"/>
<evidence type="ECO:0000256" key="1">
    <source>
        <dbReference type="PROSITE-ProRule" id="PRU00042"/>
    </source>
</evidence>
<dbReference type="Pfam" id="PF13912">
    <property type="entry name" value="zf-C2H2_6"/>
    <property type="match status" value="1"/>
</dbReference>
<dbReference type="SMART" id="SM00355">
    <property type="entry name" value="ZnF_C2H2"/>
    <property type="match status" value="2"/>
</dbReference>
<dbReference type="STRING" id="4155.A0A022S4A8"/>
<dbReference type="Gene3D" id="3.30.160.60">
    <property type="entry name" value="Classic Zinc Finger"/>
    <property type="match status" value="1"/>
</dbReference>
<keyword evidence="1" id="KW-0479">Metal-binding</keyword>
<keyword evidence="1" id="KW-0863">Zinc-finger</keyword>
<accession>A0A022S4A8</accession>
<dbReference type="GO" id="GO:0006355">
    <property type="term" value="P:regulation of DNA-templated transcription"/>
    <property type="evidence" value="ECO:0000318"/>
    <property type="project" value="GO_Central"/>
</dbReference>
<gene>
    <name evidence="3" type="ORF">MIMGU_mgv1a021097mg</name>
</gene>
<evidence type="ECO:0000259" key="2">
    <source>
        <dbReference type="PROSITE" id="PS50157"/>
    </source>
</evidence>
<feature type="domain" description="C2H2-type" evidence="2">
    <location>
        <begin position="18"/>
        <end position="45"/>
    </location>
</feature>
<keyword evidence="4" id="KW-1185">Reference proteome</keyword>
<name>A0A022S4A8_ERYGU</name>
<dbReference type="Proteomes" id="UP000030748">
    <property type="component" value="Unassembled WGS sequence"/>
</dbReference>
<dbReference type="InterPro" id="IPR013087">
    <property type="entry name" value="Znf_C2H2_type"/>
</dbReference>
<proteinExistence type="predicted"/>
<dbReference type="PROSITE" id="PS00028">
    <property type="entry name" value="ZINC_FINGER_C2H2_1"/>
    <property type="match status" value="2"/>
</dbReference>
<organism evidence="3 4">
    <name type="scientific">Erythranthe guttata</name>
    <name type="common">Yellow monkey flower</name>
    <name type="synonym">Mimulus guttatus</name>
    <dbReference type="NCBI Taxonomy" id="4155"/>
    <lineage>
        <taxon>Eukaryota</taxon>
        <taxon>Viridiplantae</taxon>
        <taxon>Streptophyta</taxon>
        <taxon>Embryophyta</taxon>
        <taxon>Tracheophyta</taxon>
        <taxon>Spermatophyta</taxon>
        <taxon>Magnoliopsida</taxon>
        <taxon>eudicotyledons</taxon>
        <taxon>Gunneridae</taxon>
        <taxon>Pentapetalae</taxon>
        <taxon>asterids</taxon>
        <taxon>lamiids</taxon>
        <taxon>Lamiales</taxon>
        <taxon>Phrymaceae</taxon>
        <taxon>Erythranthe</taxon>
    </lineage>
</organism>
<reference evidence="3 4" key="1">
    <citation type="journal article" date="2013" name="Proc. Natl. Acad. Sci. U.S.A.">
        <title>Fine-scale variation in meiotic recombination in Mimulus inferred from population shotgun sequencing.</title>
        <authorList>
            <person name="Hellsten U."/>
            <person name="Wright K.M."/>
            <person name="Jenkins J."/>
            <person name="Shu S."/>
            <person name="Yuan Y."/>
            <person name="Wessler S.R."/>
            <person name="Schmutz J."/>
            <person name="Willis J.H."/>
            <person name="Rokhsar D.S."/>
        </authorList>
    </citation>
    <scope>NUCLEOTIDE SEQUENCE [LARGE SCALE GENOMIC DNA]</scope>
    <source>
        <strain evidence="4">cv. DUN x IM62</strain>
    </source>
</reference>
<dbReference type="InterPro" id="IPR036236">
    <property type="entry name" value="Znf_C2H2_sf"/>
</dbReference>
<evidence type="ECO:0000313" key="3">
    <source>
        <dbReference type="EMBL" id="EYU46165.1"/>
    </source>
</evidence>
<sequence length="176" mass="19472">MDKMIIKIKMPSAMELQFNCTVCERAFGNAKALAGHMRWHLPKAKERKPNSDLIVVKKPKLIAPRPEAAAAESSVARILNCPVCYKSFVSDRAVHGHMKKHPDRNWRGMKPPITDAVPDQVVVVENGDLVAHEFNQLIVRPPDIASAAGWHMTGKRGMAAIAPAEFPETFVVDQST</sequence>
<dbReference type="PROSITE" id="PS50157">
    <property type="entry name" value="ZINC_FINGER_C2H2_2"/>
    <property type="match status" value="1"/>
</dbReference>
<protein>
    <recommendedName>
        <fullName evidence="2">C2H2-type domain-containing protein</fullName>
    </recommendedName>
</protein>
<dbReference type="EMBL" id="KI630171">
    <property type="protein sequence ID" value="EYU46165.1"/>
    <property type="molecule type" value="Genomic_DNA"/>
</dbReference>
<dbReference type="SUPFAM" id="SSF57667">
    <property type="entry name" value="beta-beta-alpha zinc fingers"/>
    <property type="match status" value="1"/>
</dbReference>
<dbReference type="GO" id="GO:0003700">
    <property type="term" value="F:DNA-binding transcription factor activity"/>
    <property type="evidence" value="ECO:0000318"/>
    <property type="project" value="GO_Central"/>
</dbReference>
<dbReference type="Pfam" id="PF13894">
    <property type="entry name" value="zf-C2H2_4"/>
    <property type="match status" value="1"/>
</dbReference>
<dbReference type="PANTHER" id="PTHR47591">
    <property type="entry name" value="ZINC FINGER PROTEIN ZAT2-RELATED"/>
    <property type="match status" value="1"/>
</dbReference>
<feature type="non-terminal residue" evidence="3">
    <location>
        <position position="176"/>
    </location>
</feature>
<dbReference type="GO" id="GO:0000976">
    <property type="term" value="F:transcription cis-regulatory region binding"/>
    <property type="evidence" value="ECO:0000318"/>
    <property type="project" value="GO_Central"/>
</dbReference>